<proteinExistence type="predicted"/>
<feature type="region of interest" description="Disordered" evidence="1">
    <location>
        <begin position="1"/>
        <end position="63"/>
    </location>
</feature>
<accession>A0A7S5V0N3</accession>
<dbReference type="Proteomes" id="UP000623593">
    <property type="component" value="Segment"/>
</dbReference>
<gene>
    <name evidence="2" type="ORF">EVC11_006</name>
</gene>
<feature type="compositionally biased region" description="Polar residues" evidence="1">
    <location>
        <begin position="86"/>
        <end position="112"/>
    </location>
</feature>
<evidence type="ECO:0000256" key="1">
    <source>
        <dbReference type="SAM" id="MobiDB-lite"/>
    </source>
</evidence>
<dbReference type="EMBL" id="MN988539">
    <property type="protein sequence ID" value="QIG74588.1"/>
    <property type="molecule type" value="Genomic_DNA"/>
</dbReference>
<feature type="compositionally biased region" description="Polar residues" evidence="1">
    <location>
        <begin position="1"/>
        <end position="14"/>
    </location>
</feature>
<sequence>MQNQAQQSAYSENKANADDAFISEQDALQRQQLQEQDSAANDKLLMQQEARQKVAEASNNASASNVAGLSVTGLIDTIKSQELQRQQAADTNLDNTLQSLQSQKRASGNTYKSRVASVQKPSGASLAIGIGNAALGGITTYYQMKK</sequence>
<evidence type="ECO:0000313" key="2">
    <source>
        <dbReference type="EMBL" id="QIG74588.1"/>
    </source>
</evidence>
<organism evidence="2 3">
    <name type="scientific">Rhizobium phage RHph_I20</name>
    <dbReference type="NCBI Taxonomy" id="2509730"/>
    <lineage>
        <taxon>Viruses</taxon>
        <taxon>Duplodnaviria</taxon>
        <taxon>Heunggongvirae</taxon>
        <taxon>Uroviricota</taxon>
        <taxon>Caudoviricetes</taxon>
        <taxon>Autographivirales</taxon>
        <taxon>Autographivirales incertae sedis</taxon>
        <taxon>Morelosvirus</taxon>
        <taxon>Morelosvirus RHphI20</taxon>
    </lineage>
</organism>
<dbReference type="Pfam" id="PF24072">
    <property type="entry name" value="T7_gp14"/>
    <property type="match status" value="1"/>
</dbReference>
<feature type="compositionally biased region" description="Low complexity" evidence="1">
    <location>
        <begin position="23"/>
        <end position="39"/>
    </location>
</feature>
<reference evidence="2" key="1">
    <citation type="submission" date="2020-01" db="EMBL/GenBank/DDBJ databases">
        <title>Patterns of diversity and host range of bacteriophage communities associated with bean-nodulatin bacteria.</title>
        <authorList>
            <person name="Vann Cauwenberghe J."/>
            <person name="Santamaria R.I."/>
            <person name="Bustos P."/>
            <person name="Juarez S."/>
            <person name="Gonzalez V."/>
        </authorList>
    </citation>
    <scope>NUCLEOTIDE SEQUENCE</scope>
</reference>
<feature type="region of interest" description="Disordered" evidence="1">
    <location>
        <begin position="86"/>
        <end position="114"/>
    </location>
</feature>
<keyword evidence="3" id="KW-1185">Reference proteome</keyword>
<evidence type="ECO:0000313" key="3">
    <source>
        <dbReference type="Proteomes" id="UP000623593"/>
    </source>
</evidence>
<dbReference type="InterPro" id="IPR038996">
    <property type="entry name" value="Gp14"/>
</dbReference>
<protein>
    <submittedName>
        <fullName evidence="2">Putative internal virion protein</fullName>
    </submittedName>
</protein>
<name>A0A7S5V0N3_9CAUD</name>